<dbReference type="EMBL" id="AY594255">
    <property type="protein sequence ID" value="AAT97549.1"/>
    <property type="molecule type" value="Genomic_DNA"/>
</dbReference>
<evidence type="ECO:0000313" key="2">
    <source>
        <dbReference type="Proteomes" id="UP000173900"/>
    </source>
</evidence>
<accession>Q5EY59</accession>
<name>Q5EY59_ADE07</name>
<proteinExistence type="predicted"/>
<sequence length="69" mass="7917">MKSGRPFRRVTLRRSGKMMSARSEATVRSSKPVHRALRDLCKSLSSSLRFCSSKHCCHTPIPVCQVWQR</sequence>
<reference evidence="1 2" key="1">
    <citation type="journal article" date="2005" name="Virology">
        <title>Genomic and bioinformatics analysis of HAdV-7, a human adenovirus of species B1 that causes acute respiratory disease: implications for vector development in human gene therapy.</title>
        <authorList>
            <person name="Purkayastha A."/>
            <person name="Su J."/>
            <person name="Carlisle S."/>
            <person name="Tibbetts C."/>
            <person name="Seto D."/>
        </authorList>
    </citation>
    <scope>NUCLEOTIDE SEQUENCE [LARGE SCALE GENOMIC DNA]</scope>
    <source>
        <strain evidence="1">Gomen</strain>
    </source>
</reference>
<organism evidence="1 2">
    <name type="scientific">Human adenovirus B serotype 7</name>
    <name type="common">HAdV-7</name>
    <name type="synonym">Human adenovirus 7</name>
    <dbReference type="NCBI Taxonomy" id="10519"/>
    <lineage>
        <taxon>Viruses</taxon>
        <taxon>Varidnaviria</taxon>
        <taxon>Bamfordvirae</taxon>
        <taxon>Preplasmiviricota</taxon>
        <taxon>Polisuviricotina</taxon>
        <taxon>Pharingeaviricetes</taxon>
        <taxon>Rowavirales</taxon>
        <taxon>Adenoviridae</taxon>
        <taxon>Mastadenovirus</taxon>
        <taxon>Mastadenovirus blackbeardi</taxon>
        <taxon>Human mastadenovirus B</taxon>
    </lineage>
</organism>
<evidence type="ECO:0000313" key="1">
    <source>
        <dbReference type="EMBL" id="AAT97549.1"/>
    </source>
</evidence>
<dbReference type="Proteomes" id="UP000173900">
    <property type="component" value="Segment"/>
</dbReference>
<organismHost>
    <name type="scientific">Homo sapiens</name>
    <name type="common">Human</name>
    <dbReference type="NCBI Taxonomy" id="9606"/>
</organismHost>
<protein>
    <submittedName>
        <fullName evidence="1">Uncharacterized protein</fullName>
    </submittedName>
</protein>